<dbReference type="RefSeq" id="WP_249311037.1">
    <property type="nucleotide sequence ID" value="NZ_JACRSU010000001.1"/>
</dbReference>
<sequence length="88" mass="9580">MVIAVEKGLDAMKSYLSKRGFQVVDLDSSQVFDAAVYENLGFFNIPTPNQVTAKAGTGQAGTFLVCARGKTPQEVETMLRQKAYGNLF</sequence>
<dbReference type="Proteomes" id="UP000611762">
    <property type="component" value="Unassembled WGS sequence"/>
</dbReference>
<gene>
    <name evidence="1" type="ORF">H8698_02510</name>
</gene>
<dbReference type="InterPro" id="IPR005370">
    <property type="entry name" value="UPF0180"/>
</dbReference>
<evidence type="ECO:0000313" key="1">
    <source>
        <dbReference type="EMBL" id="MBC8539846.1"/>
    </source>
</evidence>
<comment type="caution">
    <text evidence="1">The sequence shown here is derived from an EMBL/GenBank/DDBJ whole genome shotgun (WGS) entry which is preliminary data.</text>
</comment>
<reference evidence="1" key="1">
    <citation type="submission" date="2020-08" db="EMBL/GenBank/DDBJ databases">
        <title>Genome public.</title>
        <authorList>
            <person name="Liu C."/>
            <person name="Sun Q."/>
        </authorList>
    </citation>
    <scope>NUCLEOTIDE SEQUENCE</scope>
    <source>
        <strain evidence="1">H8</strain>
    </source>
</reference>
<evidence type="ECO:0000313" key="2">
    <source>
        <dbReference type="Proteomes" id="UP000611762"/>
    </source>
</evidence>
<keyword evidence="2" id="KW-1185">Reference proteome</keyword>
<organism evidence="1 2">
    <name type="scientific">Congzhengia minquanensis</name>
    <dbReference type="NCBI Taxonomy" id="2763657"/>
    <lineage>
        <taxon>Bacteria</taxon>
        <taxon>Bacillati</taxon>
        <taxon>Bacillota</taxon>
        <taxon>Clostridia</taxon>
        <taxon>Eubacteriales</taxon>
        <taxon>Oscillospiraceae</taxon>
        <taxon>Congzhengia</taxon>
    </lineage>
</organism>
<proteinExistence type="predicted"/>
<dbReference type="Pfam" id="PF03698">
    <property type="entry name" value="UPF0180"/>
    <property type="match status" value="1"/>
</dbReference>
<name>A0A926DL48_9FIRM</name>
<dbReference type="EMBL" id="JACRSU010000001">
    <property type="protein sequence ID" value="MBC8539846.1"/>
    <property type="molecule type" value="Genomic_DNA"/>
</dbReference>
<dbReference type="AlphaFoldDB" id="A0A926DL48"/>
<accession>A0A926DL48</accession>
<protein>
    <submittedName>
        <fullName evidence="1">YkuS family protein</fullName>
    </submittedName>
</protein>